<evidence type="ECO:0000256" key="8">
    <source>
        <dbReference type="ARBA" id="ARBA00022729"/>
    </source>
</evidence>
<comment type="function">
    <text evidence="13">Inactive carboxypeptidase that may play a role in cell wall organization and biogenesis.</text>
</comment>
<sequence length="471" mass="52876">MASGLFAHFSQIYSILLVIVIALADEQVIFDENASIGGTHTTGTLRRFMVNNEQQRERILDLATEINADVWQLANSHIDIYAPAHNEPLPDELMNIHHTSSNITTQPQTFRPSSPADWDLASFTNSTFHQNYHPLYEIDGFIQELARLHPDLVRLHNIGHSAEGREMIAMTFSAPSTNSTLRGLPGPGKLGFVIVGAQHAREWVATATSMYIAHALVANSSEPRSLRHLLDNFDFHIVPAPNPDGYAYTWEADRYWYKNRQVVGPHSKCVGVDMNRNWGYKWKPTVGHVPRIAGPGTLRPKLPADPCSFWFPGHRPFEAPEVNNIANFVTTLPNLVGFLDLRSYGQMLSSPFSYTCKKLPKDAEDLIEAATGAANALRSVHGTQFETGALCYLVYKAPGNIVDWMYRVSRIKFSYVAHLRDTGTYGFSLPETWIQPVGEETAKMVEYLSKFISSRIKREGLLLLDLRIQPD</sequence>
<dbReference type="Pfam" id="PF00246">
    <property type="entry name" value="Peptidase_M14"/>
    <property type="match status" value="1"/>
</dbReference>
<evidence type="ECO:0000256" key="15">
    <source>
        <dbReference type="ARBA" id="ARBA00026213"/>
    </source>
</evidence>
<evidence type="ECO:0000256" key="11">
    <source>
        <dbReference type="ARBA" id="ARBA00023049"/>
    </source>
</evidence>
<evidence type="ECO:0000256" key="10">
    <source>
        <dbReference type="ARBA" id="ARBA00022833"/>
    </source>
</evidence>
<evidence type="ECO:0000256" key="12">
    <source>
        <dbReference type="ARBA" id="ARBA00023157"/>
    </source>
</evidence>
<dbReference type="GO" id="GO:0004181">
    <property type="term" value="F:metallocarboxypeptidase activity"/>
    <property type="evidence" value="ECO:0007669"/>
    <property type="project" value="InterPro"/>
</dbReference>
<keyword evidence="4" id="KW-0964">Secreted</keyword>
<dbReference type="PRINTS" id="PR00765">
    <property type="entry name" value="CRBOXYPTASEA"/>
</dbReference>
<evidence type="ECO:0000256" key="6">
    <source>
        <dbReference type="ARBA" id="ARBA00022670"/>
    </source>
</evidence>
<dbReference type="CDD" id="cd03860">
    <property type="entry name" value="M14_CP_A-B_like"/>
    <property type="match status" value="1"/>
</dbReference>
<evidence type="ECO:0000313" key="19">
    <source>
        <dbReference type="EMBL" id="KAF5354182.1"/>
    </source>
</evidence>
<protein>
    <recommendedName>
        <fullName evidence="14">Inactive metallocarboxypeptidase ECM14</fullName>
    </recommendedName>
    <alternativeName>
        <fullName evidence="15">Inactive metallocarboxypeptidase ecm14</fullName>
    </alternativeName>
</protein>
<proteinExistence type="inferred from homology"/>
<dbReference type="SMART" id="SM00631">
    <property type="entry name" value="Zn_pept"/>
    <property type="match status" value="1"/>
</dbReference>
<keyword evidence="9" id="KW-0378">Hydrolase</keyword>
<feature type="chain" id="PRO_5034354372" description="Inactive metallocarboxypeptidase ECM14" evidence="17">
    <location>
        <begin position="25"/>
        <end position="471"/>
    </location>
</feature>
<evidence type="ECO:0000256" key="14">
    <source>
        <dbReference type="ARBA" id="ARBA00026187"/>
    </source>
</evidence>
<dbReference type="GO" id="GO:0005615">
    <property type="term" value="C:extracellular space"/>
    <property type="evidence" value="ECO:0007669"/>
    <property type="project" value="TreeGrafter"/>
</dbReference>
<keyword evidence="11" id="KW-0482">Metalloprotease</keyword>
<evidence type="ECO:0000256" key="3">
    <source>
        <dbReference type="ARBA" id="ARBA00005988"/>
    </source>
</evidence>
<evidence type="ECO:0000256" key="13">
    <source>
        <dbReference type="ARBA" id="ARBA00025210"/>
    </source>
</evidence>
<evidence type="ECO:0000256" key="9">
    <source>
        <dbReference type="ARBA" id="ARBA00022801"/>
    </source>
</evidence>
<dbReference type="OrthoDB" id="3626597at2759"/>
<dbReference type="InterPro" id="IPR000834">
    <property type="entry name" value="Peptidase_M14"/>
</dbReference>
<dbReference type="PANTHER" id="PTHR11705">
    <property type="entry name" value="PROTEASE FAMILY M14 CARBOXYPEPTIDASE A,B"/>
    <property type="match status" value="1"/>
</dbReference>
<evidence type="ECO:0000256" key="4">
    <source>
        <dbReference type="ARBA" id="ARBA00022525"/>
    </source>
</evidence>
<keyword evidence="6" id="KW-0645">Protease</keyword>
<comment type="cofactor">
    <cofactor evidence="1">
        <name>Zn(2+)</name>
        <dbReference type="ChEBI" id="CHEBI:29105"/>
    </cofactor>
</comment>
<keyword evidence="7" id="KW-0479">Metal-binding</keyword>
<evidence type="ECO:0000313" key="20">
    <source>
        <dbReference type="Proteomes" id="UP000559027"/>
    </source>
</evidence>
<keyword evidence="12" id="KW-1015">Disulfide bond</keyword>
<accession>A0A8H5D5R2</accession>
<comment type="caution">
    <text evidence="19">The sequence shown here is derived from an EMBL/GenBank/DDBJ whole genome shotgun (WGS) entry which is preliminary data.</text>
</comment>
<organism evidence="19 20">
    <name type="scientific">Leucocoprinus leucothites</name>
    <dbReference type="NCBI Taxonomy" id="201217"/>
    <lineage>
        <taxon>Eukaryota</taxon>
        <taxon>Fungi</taxon>
        <taxon>Dikarya</taxon>
        <taxon>Basidiomycota</taxon>
        <taxon>Agaricomycotina</taxon>
        <taxon>Agaricomycetes</taxon>
        <taxon>Agaricomycetidae</taxon>
        <taxon>Agaricales</taxon>
        <taxon>Agaricineae</taxon>
        <taxon>Agaricaceae</taxon>
        <taxon>Leucocoprinus</taxon>
    </lineage>
</organism>
<comment type="subcellular location">
    <subcellularLocation>
        <location evidence="2">Secreted</location>
    </subcellularLocation>
</comment>
<dbReference type="Proteomes" id="UP000559027">
    <property type="component" value="Unassembled WGS sequence"/>
</dbReference>
<feature type="domain" description="Peptidase M14" evidence="18">
    <location>
        <begin position="131"/>
        <end position="452"/>
    </location>
</feature>
<dbReference type="FunFam" id="3.40.630.10:FF:000084">
    <property type="entry name" value="Carboxypeptidase B2"/>
    <property type="match status" value="1"/>
</dbReference>
<keyword evidence="10" id="KW-0862">Zinc</keyword>
<dbReference type="GO" id="GO:0008270">
    <property type="term" value="F:zinc ion binding"/>
    <property type="evidence" value="ECO:0007669"/>
    <property type="project" value="InterPro"/>
</dbReference>
<dbReference type="PROSITE" id="PS52035">
    <property type="entry name" value="PEPTIDASE_M14"/>
    <property type="match status" value="1"/>
</dbReference>
<dbReference type="SUPFAM" id="SSF53187">
    <property type="entry name" value="Zn-dependent exopeptidases"/>
    <property type="match status" value="1"/>
</dbReference>
<keyword evidence="20" id="KW-1185">Reference proteome</keyword>
<evidence type="ECO:0000256" key="7">
    <source>
        <dbReference type="ARBA" id="ARBA00022723"/>
    </source>
</evidence>
<evidence type="ECO:0000256" key="16">
    <source>
        <dbReference type="PROSITE-ProRule" id="PRU01379"/>
    </source>
</evidence>
<reference evidence="19 20" key="1">
    <citation type="journal article" date="2020" name="ISME J.">
        <title>Uncovering the hidden diversity of litter-decomposition mechanisms in mushroom-forming fungi.</title>
        <authorList>
            <person name="Floudas D."/>
            <person name="Bentzer J."/>
            <person name="Ahren D."/>
            <person name="Johansson T."/>
            <person name="Persson P."/>
            <person name="Tunlid A."/>
        </authorList>
    </citation>
    <scope>NUCLEOTIDE SEQUENCE [LARGE SCALE GENOMIC DNA]</scope>
    <source>
        <strain evidence="19 20">CBS 146.42</strain>
    </source>
</reference>
<evidence type="ECO:0000256" key="17">
    <source>
        <dbReference type="SAM" id="SignalP"/>
    </source>
</evidence>
<keyword evidence="8 17" id="KW-0732">Signal</keyword>
<evidence type="ECO:0000256" key="2">
    <source>
        <dbReference type="ARBA" id="ARBA00004613"/>
    </source>
</evidence>
<dbReference type="PANTHER" id="PTHR11705:SF147">
    <property type="entry name" value="INACTIVE METALLOCARBOXYPEPTIDASE ECM14"/>
    <property type="match status" value="1"/>
</dbReference>
<comment type="similarity">
    <text evidence="3 16">Belongs to the peptidase M14 family.</text>
</comment>
<comment type="caution">
    <text evidence="16">Lacks conserved residue(s) required for the propagation of feature annotation.</text>
</comment>
<feature type="signal peptide" evidence="17">
    <location>
        <begin position="1"/>
        <end position="24"/>
    </location>
</feature>
<dbReference type="Gene3D" id="3.40.630.10">
    <property type="entry name" value="Zn peptidases"/>
    <property type="match status" value="1"/>
</dbReference>
<dbReference type="AlphaFoldDB" id="A0A8H5D5R2"/>
<keyword evidence="5" id="KW-0121">Carboxypeptidase</keyword>
<evidence type="ECO:0000256" key="5">
    <source>
        <dbReference type="ARBA" id="ARBA00022645"/>
    </source>
</evidence>
<name>A0A8H5D5R2_9AGAR</name>
<dbReference type="GO" id="GO:0006508">
    <property type="term" value="P:proteolysis"/>
    <property type="evidence" value="ECO:0007669"/>
    <property type="project" value="UniProtKB-KW"/>
</dbReference>
<gene>
    <name evidence="19" type="ORF">D9756_006896</name>
</gene>
<dbReference type="EMBL" id="JAACJO010000009">
    <property type="protein sequence ID" value="KAF5354182.1"/>
    <property type="molecule type" value="Genomic_DNA"/>
</dbReference>
<evidence type="ECO:0000259" key="18">
    <source>
        <dbReference type="PROSITE" id="PS52035"/>
    </source>
</evidence>
<evidence type="ECO:0000256" key="1">
    <source>
        <dbReference type="ARBA" id="ARBA00001947"/>
    </source>
</evidence>